<dbReference type="WBParaSite" id="SRDH1_31620.1">
    <property type="protein sequence ID" value="SRDH1_31620.1"/>
    <property type="gene ID" value="SRDH1_31620"/>
</dbReference>
<keyword evidence="1" id="KW-0175">Coiled coil</keyword>
<protein>
    <submittedName>
        <fullName evidence="3 4">Uncharacterized protein</fullName>
    </submittedName>
</protein>
<name>A0AA85F0E3_9TREM</name>
<evidence type="ECO:0000313" key="2">
    <source>
        <dbReference type="Proteomes" id="UP000050792"/>
    </source>
</evidence>
<feature type="coiled-coil region" evidence="1">
    <location>
        <begin position="251"/>
        <end position="381"/>
    </location>
</feature>
<sequence length="1002" mass="116805">MTKPMVDYENKHQGHSPILHHGGFEIKMFNEKDNIREIQKDYNLSNKCFFKGTDHESIANSAESKPSDKNLHVQLSDVKSQVEHFKTEFLRLNKERLEEQRELTIVVKSLRNQLEAVSQERDQTITTTMESQQSGMQFQHLKYCVDQLLETNAEQERLMCAMNERLAASNKEIGNYKLFLEYISSAIQKFDLNNNLTETINLEIQDIEYVHSYFNKFLKTLEEKEHLRTIEIEKLKTTIDVMRSQNEAEIFRIEEKHKSSLQEQCEQLQDELNNTVVRAERATLEARTLSVEVANVKSKYEKEITEKCERIQELEKKLSDFTAKQNDSDINSRKALESVLDTTQKELIKMKCERDSATSQLSTLSAKLEATESYIAELDNRLNKQITIDQTTRNQLNETNKVNKHLKSFAKSIELSMKRLYNMINNELNLNRSWKWEQIFEENHISEFIENVMKIISELKRKSIMNKENKAQTKLLKNQIKELNYELDKLKSAFKDNQRSINNYEKTLAVKVSELETTISERDYYLQVINEQTEELSTVKADFQRQTRELTEQIDLLRRRQFCTGKCSQLKSIKSGIHEKCTAQFRTLRKPLSLGSLLSDQRLTSVDYEKQASENAIGEMKKQINESMSKFDRSSIRRESCETVSSNKIREKLKISQENNFRRNIPNAVKQSDAIFSLQQRLGNLEMNMYKVNEDKGNLQSQNEQLTDLLRRLTEQNQRLIKELDNRMMEVTRDNKPATYSSQRAVEYSTESQHNNNNIFYDYSNEQVKTSSCHNDKSVWNEEMFLDGCHNITNFNDGKSNKRPHESNEILTLPNQTLKNTSPVQLNDKNKLYYTQEQSAQSLKSDTTRTYYSVSDSAILSSQSNDSEELVLRETKVNNGESNNDVKYFTNQQNFKLDTKIPGQPNSPTPNIDVHITANNYKTFLNFNYQNAKGNTSKHETQYGKQLTIIDPEFKPTALELTSHNTNNNGIINWKLKEYDKSLEMYSDNEVTNCPDNTLPVT</sequence>
<reference evidence="2" key="1">
    <citation type="submission" date="2022-06" db="EMBL/GenBank/DDBJ databases">
        <authorList>
            <person name="Berger JAMES D."/>
            <person name="Berger JAMES D."/>
        </authorList>
    </citation>
    <scope>NUCLEOTIDE SEQUENCE [LARGE SCALE GENOMIC DNA]</scope>
</reference>
<keyword evidence="2" id="KW-1185">Reference proteome</keyword>
<dbReference type="WBParaSite" id="SRDH1_31620.2">
    <property type="protein sequence ID" value="SRDH1_31620.2"/>
    <property type="gene ID" value="SRDH1_31620"/>
</dbReference>
<evidence type="ECO:0000313" key="4">
    <source>
        <dbReference type="WBParaSite" id="SRDH1_31620.2"/>
    </source>
</evidence>
<reference evidence="3 4" key="2">
    <citation type="submission" date="2023-11" db="UniProtKB">
        <authorList>
            <consortium name="WormBaseParasite"/>
        </authorList>
    </citation>
    <scope>IDENTIFICATION</scope>
</reference>
<dbReference type="AlphaFoldDB" id="A0AA85F0E3"/>
<dbReference type="WBParaSite" id="SRDH1_31620.3">
    <property type="protein sequence ID" value="SRDH1_31620.3"/>
    <property type="gene ID" value="SRDH1_31620"/>
</dbReference>
<evidence type="ECO:0000313" key="3">
    <source>
        <dbReference type="WBParaSite" id="SRDH1_31620.1"/>
    </source>
</evidence>
<feature type="coiled-coil region" evidence="1">
    <location>
        <begin position="696"/>
        <end position="730"/>
    </location>
</feature>
<organism evidence="2 5">
    <name type="scientific">Schistosoma rodhaini</name>
    <dbReference type="NCBI Taxonomy" id="6188"/>
    <lineage>
        <taxon>Eukaryota</taxon>
        <taxon>Metazoa</taxon>
        <taxon>Spiralia</taxon>
        <taxon>Lophotrochozoa</taxon>
        <taxon>Platyhelminthes</taxon>
        <taxon>Trematoda</taxon>
        <taxon>Digenea</taxon>
        <taxon>Strigeidida</taxon>
        <taxon>Schistosomatoidea</taxon>
        <taxon>Schistosomatidae</taxon>
        <taxon>Schistosoma</taxon>
    </lineage>
</organism>
<dbReference type="Proteomes" id="UP000050792">
    <property type="component" value="Unassembled WGS sequence"/>
</dbReference>
<feature type="coiled-coil region" evidence="1">
    <location>
        <begin position="466"/>
        <end position="560"/>
    </location>
</feature>
<evidence type="ECO:0000256" key="1">
    <source>
        <dbReference type="SAM" id="Coils"/>
    </source>
</evidence>
<accession>A0AA85F0E3</accession>
<proteinExistence type="predicted"/>
<feature type="coiled-coil region" evidence="1">
    <location>
        <begin position="100"/>
        <end position="127"/>
    </location>
</feature>
<evidence type="ECO:0000313" key="5">
    <source>
        <dbReference type="WBParaSite" id="SRDH1_31620.3"/>
    </source>
</evidence>